<organism evidence="1">
    <name type="scientific">Gibberella zeae</name>
    <name type="common">Wheat head blight fungus</name>
    <name type="synonym">Fusarium graminearum</name>
    <dbReference type="NCBI Taxonomy" id="5518"/>
    <lineage>
        <taxon>Eukaryota</taxon>
        <taxon>Fungi</taxon>
        <taxon>Dikarya</taxon>
        <taxon>Ascomycota</taxon>
        <taxon>Pezizomycotina</taxon>
        <taxon>Sordariomycetes</taxon>
        <taxon>Hypocreomycetidae</taxon>
        <taxon>Hypocreales</taxon>
        <taxon>Nectriaceae</taxon>
        <taxon>Fusarium</taxon>
    </lineage>
</organism>
<evidence type="ECO:0000313" key="1">
    <source>
        <dbReference type="EMBL" id="VIO60389.1"/>
    </source>
</evidence>
<protein>
    <submittedName>
        <fullName evidence="1">Uncharacterized protein</fullName>
    </submittedName>
</protein>
<dbReference type="AlphaFoldDB" id="A0A4E9DNS7"/>
<accession>A0A4E9DNS7</accession>
<gene>
    <name evidence="1" type="ORF">FUG_LOCUS397522</name>
</gene>
<reference evidence="1" key="1">
    <citation type="submission" date="2019-04" db="EMBL/GenBank/DDBJ databases">
        <authorList>
            <person name="Melise S."/>
            <person name="Noan J."/>
            <person name="Okalmin O."/>
        </authorList>
    </citation>
    <scope>NUCLEOTIDE SEQUENCE</scope>
    <source>
        <strain evidence="1">FN9</strain>
    </source>
</reference>
<dbReference type="EMBL" id="CAAKMV010000144">
    <property type="protein sequence ID" value="VIO60389.1"/>
    <property type="molecule type" value="Genomic_DNA"/>
</dbReference>
<proteinExistence type="predicted"/>
<sequence>MLKRIICSYGVDVDAVARWPGSYGRQDSPSDISRVFIECSSKKSSLYNSFPAIVLRPFPMDVPWLVMRATRLAFMATPTKTPRT</sequence>
<name>A0A4E9DNS7_GIBZA</name>